<feature type="region of interest" description="Disordered" evidence="6">
    <location>
        <begin position="252"/>
        <end position="366"/>
    </location>
</feature>
<dbReference type="PROSITE" id="PS50006">
    <property type="entry name" value="FHA_DOMAIN"/>
    <property type="match status" value="1"/>
</dbReference>
<evidence type="ECO:0000259" key="7">
    <source>
        <dbReference type="PROSITE" id="PS50006"/>
    </source>
</evidence>
<feature type="region of interest" description="Disordered" evidence="6">
    <location>
        <begin position="380"/>
        <end position="611"/>
    </location>
</feature>
<dbReference type="Pfam" id="PF00498">
    <property type="entry name" value="FHA"/>
    <property type="match status" value="1"/>
</dbReference>
<feature type="compositionally biased region" description="Acidic residues" evidence="6">
    <location>
        <begin position="274"/>
        <end position="290"/>
    </location>
</feature>
<dbReference type="Gene3D" id="2.60.200.20">
    <property type="match status" value="1"/>
</dbReference>
<keyword evidence="9" id="KW-1185">Reference proteome</keyword>
<accession>A0ABQ7H707</accession>
<feature type="compositionally biased region" description="Acidic residues" evidence="6">
    <location>
        <begin position="454"/>
        <end position="466"/>
    </location>
</feature>
<dbReference type="InterPro" id="IPR000253">
    <property type="entry name" value="FHA_dom"/>
</dbReference>
<feature type="compositionally biased region" description="Low complexity" evidence="6">
    <location>
        <begin position="385"/>
        <end position="397"/>
    </location>
</feature>
<feature type="compositionally biased region" description="Basic and acidic residues" evidence="6">
    <location>
        <begin position="513"/>
        <end position="526"/>
    </location>
</feature>
<protein>
    <recommendedName>
        <fullName evidence="7">FHA domain-containing protein</fullName>
    </recommendedName>
</protein>
<feature type="compositionally biased region" description="Polar residues" evidence="6">
    <location>
        <begin position="503"/>
        <end position="512"/>
    </location>
</feature>
<reference evidence="8" key="1">
    <citation type="submission" date="2017-08" db="EMBL/GenBank/DDBJ databases">
        <authorList>
            <person name="Polle J.E."/>
            <person name="Barry K."/>
            <person name="Cushman J."/>
            <person name="Schmutz J."/>
            <person name="Tran D."/>
            <person name="Hathwaick L.T."/>
            <person name="Yim W.C."/>
            <person name="Jenkins J."/>
            <person name="Mckie-Krisberg Z.M."/>
            <person name="Prochnik S."/>
            <person name="Lindquist E."/>
            <person name="Dockter R.B."/>
            <person name="Adam C."/>
            <person name="Molina H."/>
            <person name="Bunkerborg J."/>
            <person name="Jin E."/>
            <person name="Buchheim M."/>
            <person name="Magnuson J."/>
        </authorList>
    </citation>
    <scope>NUCLEOTIDE SEQUENCE</scope>
    <source>
        <strain evidence="8">CCAP 19/18</strain>
    </source>
</reference>
<evidence type="ECO:0000256" key="5">
    <source>
        <dbReference type="ARBA" id="ARBA00044757"/>
    </source>
</evidence>
<feature type="compositionally biased region" description="Basic and acidic residues" evidence="6">
    <location>
        <begin position="330"/>
        <end position="340"/>
    </location>
</feature>
<evidence type="ECO:0000256" key="2">
    <source>
        <dbReference type="ARBA" id="ARBA00022763"/>
    </source>
</evidence>
<proteinExistence type="inferred from homology"/>
<comment type="similarity">
    <text evidence="5">Belongs to the Nibrin family.</text>
</comment>
<comment type="subcellular location">
    <subcellularLocation>
        <location evidence="1">Nucleus</location>
    </subcellularLocation>
</comment>
<evidence type="ECO:0000256" key="4">
    <source>
        <dbReference type="ARBA" id="ARBA00023242"/>
    </source>
</evidence>
<evidence type="ECO:0000256" key="6">
    <source>
        <dbReference type="SAM" id="MobiDB-lite"/>
    </source>
</evidence>
<organism evidence="8 9">
    <name type="scientific">Dunaliella salina</name>
    <name type="common">Green alga</name>
    <name type="synonym">Protococcus salinus</name>
    <dbReference type="NCBI Taxonomy" id="3046"/>
    <lineage>
        <taxon>Eukaryota</taxon>
        <taxon>Viridiplantae</taxon>
        <taxon>Chlorophyta</taxon>
        <taxon>core chlorophytes</taxon>
        <taxon>Chlorophyceae</taxon>
        <taxon>CS clade</taxon>
        <taxon>Chlamydomonadales</taxon>
        <taxon>Dunaliellaceae</taxon>
        <taxon>Dunaliella</taxon>
    </lineage>
</organism>
<dbReference type="SUPFAM" id="SSF49879">
    <property type="entry name" value="SMAD/FHA domain"/>
    <property type="match status" value="1"/>
</dbReference>
<dbReference type="PANTHER" id="PTHR12162">
    <property type="entry name" value="NIBRIN-RELATED"/>
    <property type="match status" value="1"/>
</dbReference>
<keyword evidence="2" id="KW-0227">DNA damage</keyword>
<dbReference type="EMBL" id="MU069458">
    <property type="protein sequence ID" value="KAF5842641.1"/>
    <property type="molecule type" value="Genomic_DNA"/>
</dbReference>
<feature type="compositionally biased region" description="Low complexity" evidence="6">
    <location>
        <begin position="584"/>
        <end position="601"/>
    </location>
</feature>
<evidence type="ECO:0000256" key="1">
    <source>
        <dbReference type="ARBA" id="ARBA00004123"/>
    </source>
</evidence>
<feature type="compositionally biased region" description="Low complexity" evidence="6">
    <location>
        <begin position="467"/>
        <end position="490"/>
    </location>
</feature>
<dbReference type="InterPro" id="IPR040227">
    <property type="entry name" value="Nibrin-rel"/>
</dbReference>
<dbReference type="CDD" id="cd22667">
    <property type="entry name" value="FHA_NBN"/>
    <property type="match status" value="1"/>
</dbReference>
<dbReference type="SMART" id="SM00240">
    <property type="entry name" value="FHA"/>
    <property type="match status" value="1"/>
</dbReference>
<feature type="domain" description="FHA" evidence="7">
    <location>
        <begin position="38"/>
        <end position="100"/>
    </location>
</feature>
<dbReference type="PANTHER" id="PTHR12162:SF0">
    <property type="entry name" value="NIBRIN"/>
    <property type="match status" value="1"/>
</dbReference>
<evidence type="ECO:0000313" key="8">
    <source>
        <dbReference type="EMBL" id="KAF5842641.1"/>
    </source>
</evidence>
<keyword evidence="3" id="KW-0234">DNA repair</keyword>
<sequence length="741" mass="76921">MFVLEKLEVSAGLHTQDSTQISDTTPIESTFHALPGELILGRPLKKGAAGKSDILCANDSSISKEHAVLQLGRAPGPGREPTAVLKDISRFGTFVRGQKLENGGSVALQNGDVFKLGHKTCFRFRLKPIHILSGKDLQADLKECASTLGAHVCTEWSPQVTHVVQEAGRELVPAAVAASLTHIPVDASLQACISLLGGVVNEAPSQGSLVVTPDACPLPSEALPPAVSTIPAAELLACIVAKDRGALNRWLASPPVTQSPHQVLVPPGQQQQQDAEDLDITEPGSEDIEDPANVQGGGAADARAGTLHAASPNTSRAKQDSSRAAARAGVGEHHRGRGGEVKGGPSMPVLLPPKRSPQAPAAGAASGASGAASFAFLPPKQRPQASAAGAASPVGAGSRHGSVGAGPETAFSEAGRRPRGSPAPAVGAALPSTAWASAAATPATTAKRKRAAEEEVEEKEEEEGEGADACAAEEVQAGAEAEAQDGVQAAPVTAHTSKRTRKATSQPSSNTPEGKEDGDAHLDRVFGEAPAAKPLNLADMLSPREPPPPTAKEHQDKPSATQRTSTRREPGGMTQAGGRTKGPQQRQQLQQKRASKAAAQAEADEAQKGGVPHSHSVLWFAGSEGGMQQVPATCVRVPLIVKSVDWEGGAHEALEGMEAGESAPFQGPNFKRFRKAGVSGCLPDHAMQPPKFSLIRVDAFQATEASNAFLKGEQARRMALKRAEELFVANPKPKKHVRGKL</sequence>
<evidence type="ECO:0000256" key="3">
    <source>
        <dbReference type="ARBA" id="ARBA00023204"/>
    </source>
</evidence>
<comment type="caution">
    <text evidence="8">The sequence shown here is derived from an EMBL/GenBank/DDBJ whole genome shotgun (WGS) entry which is preliminary data.</text>
</comment>
<dbReference type="InterPro" id="IPR008984">
    <property type="entry name" value="SMAD_FHA_dom_sf"/>
</dbReference>
<dbReference type="Proteomes" id="UP000815325">
    <property type="component" value="Unassembled WGS sequence"/>
</dbReference>
<gene>
    <name evidence="8" type="ORF">DUNSADRAFT_6111</name>
</gene>
<evidence type="ECO:0000313" key="9">
    <source>
        <dbReference type="Proteomes" id="UP000815325"/>
    </source>
</evidence>
<feature type="compositionally biased region" description="Low complexity" evidence="6">
    <location>
        <begin position="428"/>
        <end position="445"/>
    </location>
</feature>
<name>A0ABQ7H707_DUNSA</name>
<keyword evidence="4" id="KW-0539">Nucleus</keyword>